<dbReference type="PANTHER" id="PTHR47926">
    <property type="entry name" value="PENTATRICOPEPTIDE REPEAT-CONTAINING PROTEIN"/>
    <property type="match status" value="1"/>
</dbReference>
<dbReference type="GO" id="GO:0005524">
    <property type="term" value="F:ATP binding"/>
    <property type="evidence" value="ECO:0007669"/>
    <property type="project" value="UniProtKB-UniRule"/>
</dbReference>
<dbReference type="Proteomes" id="UP000886885">
    <property type="component" value="Chromosome 1D"/>
</dbReference>
<dbReference type="PROSITE" id="PS51375">
    <property type="entry name" value="PPR"/>
    <property type="match status" value="4"/>
</dbReference>
<evidence type="ECO:0000313" key="7">
    <source>
        <dbReference type="Proteomes" id="UP000886885"/>
    </source>
</evidence>
<dbReference type="Pfam" id="PF00069">
    <property type="entry name" value="Pkinase"/>
    <property type="match status" value="1"/>
</dbReference>
<keyword evidence="7" id="KW-1185">Reference proteome</keyword>
<gene>
    <name evidence="6" type="ORF">POTOM_003683</name>
</gene>
<feature type="binding site" evidence="3">
    <location>
        <position position="91"/>
    </location>
    <ligand>
        <name>ATP</name>
        <dbReference type="ChEBI" id="CHEBI:30616"/>
    </ligand>
</feature>
<dbReference type="InterPro" id="IPR002885">
    <property type="entry name" value="PPR_rpt"/>
</dbReference>
<evidence type="ECO:0000256" key="4">
    <source>
        <dbReference type="SAM" id="MobiDB-lite"/>
    </source>
</evidence>
<evidence type="ECO:0000256" key="2">
    <source>
        <dbReference type="PROSITE-ProRule" id="PRU00708"/>
    </source>
</evidence>
<reference evidence="6" key="1">
    <citation type="journal article" date="2020" name="bioRxiv">
        <title>Hybrid origin of Populus tomentosa Carr. identified through genome sequencing and phylogenomic analysis.</title>
        <authorList>
            <person name="An X."/>
            <person name="Gao K."/>
            <person name="Chen Z."/>
            <person name="Li J."/>
            <person name="Yang X."/>
            <person name="Yang X."/>
            <person name="Zhou J."/>
            <person name="Guo T."/>
            <person name="Zhao T."/>
            <person name="Huang S."/>
            <person name="Miao D."/>
            <person name="Khan W.U."/>
            <person name="Rao P."/>
            <person name="Ye M."/>
            <person name="Lei B."/>
            <person name="Liao W."/>
            <person name="Wang J."/>
            <person name="Ji L."/>
            <person name="Li Y."/>
            <person name="Guo B."/>
            <person name="Mustafa N.S."/>
            <person name="Li S."/>
            <person name="Yun Q."/>
            <person name="Keller S.R."/>
            <person name="Mao J."/>
            <person name="Zhang R."/>
            <person name="Strauss S.H."/>
        </authorList>
    </citation>
    <scope>NUCLEOTIDE SEQUENCE</scope>
    <source>
        <strain evidence="6">GM15</strain>
        <tissue evidence="6">Leaf</tissue>
    </source>
</reference>
<dbReference type="NCBIfam" id="TIGR00756">
    <property type="entry name" value="PPR"/>
    <property type="match status" value="4"/>
</dbReference>
<evidence type="ECO:0000256" key="3">
    <source>
        <dbReference type="PROSITE-ProRule" id="PRU10141"/>
    </source>
</evidence>
<dbReference type="InterPro" id="IPR000719">
    <property type="entry name" value="Prot_kinase_dom"/>
</dbReference>
<dbReference type="PROSITE" id="PS00107">
    <property type="entry name" value="PROTEIN_KINASE_ATP"/>
    <property type="match status" value="1"/>
</dbReference>
<comment type="caution">
    <text evidence="6">The sequence shown here is derived from an EMBL/GenBank/DDBJ whole genome shotgun (WGS) entry which is preliminary data.</text>
</comment>
<dbReference type="InterPro" id="IPR017441">
    <property type="entry name" value="Protein_kinase_ATP_BS"/>
</dbReference>
<dbReference type="FunFam" id="1.25.40.10:FF:000090">
    <property type="entry name" value="Pentatricopeptide repeat-containing protein, chloroplastic"/>
    <property type="match status" value="1"/>
</dbReference>
<dbReference type="InterPro" id="IPR046960">
    <property type="entry name" value="PPR_At4g14850-like_plant"/>
</dbReference>
<dbReference type="PROSITE" id="PS50011">
    <property type="entry name" value="PROTEIN_KINASE_DOM"/>
    <property type="match status" value="1"/>
</dbReference>
<feature type="region of interest" description="Disordered" evidence="4">
    <location>
        <begin position="774"/>
        <end position="803"/>
    </location>
</feature>
<dbReference type="OrthoDB" id="818536at2759"/>
<evidence type="ECO:0000313" key="6">
    <source>
        <dbReference type="EMBL" id="KAG6787640.1"/>
    </source>
</evidence>
<accession>A0A8X8DCY0</accession>
<feature type="repeat" description="PPR" evidence="2">
    <location>
        <begin position="408"/>
        <end position="442"/>
    </location>
</feature>
<keyword evidence="3" id="KW-0067">ATP-binding</keyword>
<feature type="repeat" description="PPR" evidence="2">
    <location>
        <begin position="478"/>
        <end position="512"/>
    </location>
</feature>
<keyword evidence="3" id="KW-0547">Nucleotide-binding</keyword>
<organism evidence="6 7">
    <name type="scientific">Populus tomentosa</name>
    <name type="common">Chinese white poplar</name>
    <dbReference type="NCBI Taxonomy" id="118781"/>
    <lineage>
        <taxon>Eukaryota</taxon>
        <taxon>Viridiplantae</taxon>
        <taxon>Streptophyta</taxon>
        <taxon>Embryophyta</taxon>
        <taxon>Tracheophyta</taxon>
        <taxon>Spermatophyta</taxon>
        <taxon>Magnoliopsida</taxon>
        <taxon>eudicotyledons</taxon>
        <taxon>Gunneridae</taxon>
        <taxon>Pentapetalae</taxon>
        <taxon>rosids</taxon>
        <taxon>fabids</taxon>
        <taxon>Malpighiales</taxon>
        <taxon>Salicaceae</taxon>
        <taxon>Saliceae</taxon>
        <taxon>Populus</taxon>
    </lineage>
</organism>
<dbReference type="FunFam" id="1.25.40.10:FF:000344">
    <property type="entry name" value="Pentatricopeptide repeat-containing protein"/>
    <property type="match status" value="1"/>
</dbReference>
<feature type="repeat" description="PPR" evidence="2">
    <location>
        <begin position="580"/>
        <end position="614"/>
    </location>
</feature>
<dbReference type="EMBL" id="JAAWWB010000002">
    <property type="protein sequence ID" value="KAG6787640.1"/>
    <property type="molecule type" value="Genomic_DNA"/>
</dbReference>
<feature type="repeat" description="PPR" evidence="2">
    <location>
        <begin position="443"/>
        <end position="477"/>
    </location>
</feature>
<dbReference type="GO" id="GO:0004672">
    <property type="term" value="F:protein kinase activity"/>
    <property type="evidence" value="ECO:0007669"/>
    <property type="project" value="InterPro"/>
</dbReference>
<dbReference type="AlphaFoldDB" id="A0A8X8DCY0"/>
<dbReference type="PANTHER" id="PTHR47926:SF453">
    <property type="entry name" value="PENTATRICOPEPTIDE REPEAT (PPR) SUPERFAMILY PROTEIN"/>
    <property type="match status" value="1"/>
</dbReference>
<dbReference type="GO" id="GO:0009451">
    <property type="term" value="P:RNA modification"/>
    <property type="evidence" value="ECO:0007669"/>
    <property type="project" value="InterPro"/>
</dbReference>
<dbReference type="Pfam" id="PF13041">
    <property type="entry name" value="PPR_2"/>
    <property type="match status" value="3"/>
</dbReference>
<proteinExistence type="predicted"/>
<dbReference type="GO" id="GO:0003723">
    <property type="term" value="F:RNA binding"/>
    <property type="evidence" value="ECO:0007669"/>
    <property type="project" value="InterPro"/>
</dbReference>
<evidence type="ECO:0000259" key="5">
    <source>
        <dbReference type="PROSITE" id="PS50011"/>
    </source>
</evidence>
<evidence type="ECO:0000256" key="1">
    <source>
        <dbReference type="ARBA" id="ARBA00022737"/>
    </source>
</evidence>
<feature type="domain" description="Protein kinase" evidence="5">
    <location>
        <begin position="1"/>
        <end position="267"/>
    </location>
</feature>
<name>A0A8X8DCY0_POPTO</name>
<dbReference type="Pfam" id="PF01535">
    <property type="entry name" value="PPR"/>
    <property type="match status" value="1"/>
</dbReference>
<sequence>MYLISRNGTILNSVFSDSASMQDFYQRETLDYGGVFRHYLYPKNASGSRNWAMDWNTLTGGFKEELGGGAFGTVYKGVLANEDTPLIAVKKLGKIAREGEQEFKTEIIRCDIKPQNILLDEALKARISDFGLAKLLKTDHTKTATAIRGTKGRKCHLLVEQDEEAMEDMKRAERKRVERSSNYAYNFKTRSALTLACVGAQNWIGHVPKHIHGFGLKMGINQRLYMIMQTPFLVSRSNISLDPIAGLLKKCLKFKALRGGKQVHAWLVTRGTDLRILSLNSKLVGMYASCGDVKSATLVFKRIRNPNVFALNWMVLASAFEGYYKEAIGYFCSMKDSVFIYNKYTFSIVLKAFVGLLDLNKGKEVHCMVKQLGFESDVCVANALVDMYSKCGCIGYARTVFDRMARRDIVSWTSMISGYCNVGKIEEALVLFERMKLEGLEPNDFTWNALISGYARRGDSDGAFSLLSKMTREGLVPDLVTWNAMIAGFVQGERAGDAFKLFQDMFVLGVKPNLVTVAGLLPACGMISSIQRGRAIHGLVYRLEFDISNAFIASALIDMYSECGSFKEARTVFEKIHNKNVASWNAMIGCYGKHGMVNTSIQLFERMYGEGIQANDVTLLCVLSACSHSGYVEKGLEIFWSVKERYKVDRKKEHYACVVDMLSRSGRLVDAYELVKEMPIEVTKSIVGAFFNGCMIHGRRDLAEKMIDDVTRGDLKKPGSLSMLSAIYATSGERKEVRNNMKKIVKERKAQKEPACSQVEENDEFVGVEIEKENKEVRGAEEADEDSKEVHGDGVGIYTGIDS</sequence>
<protein>
    <recommendedName>
        <fullName evidence="5">Protein kinase domain-containing protein</fullName>
    </recommendedName>
</protein>
<keyword evidence="1" id="KW-0677">Repeat</keyword>